<dbReference type="GO" id="GO:0043916">
    <property type="term" value="F:DNA-7-methylguanine glycosylase activity"/>
    <property type="evidence" value="ECO:0007669"/>
    <property type="project" value="TreeGrafter"/>
</dbReference>
<dbReference type="EC" id="3.2.2.21" evidence="2"/>
<organism evidence="5 6">
    <name type="scientific">Pengzhenrongella frigida</name>
    <dbReference type="NCBI Taxonomy" id="1259133"/>
    <lineage>
        <taxon>Bacteria</taxon>
        <taxon>Bacillati</taxon>
        <taxon>Actinomycetota</taxon>
        <taxon>Actinomycetes</taxon>
        <taxon>Micrococcales</taxon>
        <taxon>Pengzhenrongella</taxon>
    </lineage>
</organism>
<dbReference type="OrthoDB" id="5501430at2"/>
<sequence>MIPQETCSYRPDAAVDLRRTVQRLAHGPGDPTFQTSADGVTWRATLLPSGPATYRLVQVDPRRIDAEAWGPGAEQALALLPDLLGARDDPSSFDPGPGIVSEAHRRHGGLRIPRTGRVLEALVPAVLEQRVIGRTATAAWRWLLRRHGEPAPGPAPAGMRVPPSPEAWLRVPSWDFHMAGVDPGRARTIRSCVRVAGRLEEATTMTPADAARRLQAVSGVGPWTAAEVAQRALGDADAVSVGDYHLASAVGWALTGERVDDARMLVLLEPWRGHRYRVIRLLELSGEARAPRRGPRLAIQDHRRN</sequence>
<reference evidence="5 6" key="1">
    <citation type="submission" date="2019-01" db="EMBL/GenBank/DDBJ databases">
        <title>Novel species of Cellulomonas.</title>
        <authorList>
            <person name="Liu Q."/>
            <person name="Xin Y.-H."/>
        </authorList>
    </citation>
    <scope>NUCLEOTIDE SEQUENCE [LARGE SCALE GENOMIC DNA]</scope>
    <source>
        <strain evidence="5 6">HLT2-17</strain>
    </source>
</reference>
<accession>A0A4Q5MX80</accession>
<dbReference type="Proteomes" id="UP000293764">
    <property type="component" value="Unassembled WGS sequence"/>
</dbReference>
<evidence type="ECO:0000256" key="3">
    <source>
        <dbReference type="ARBA" id="ARBA00022763"/>
    </source>
</evidence>
<evidence type="ECO:0000256" key="4">
    <source>
        <dbReference type="ARBA" id="ARBA00023204"/>
    </source>
</evidence>
<evidence type="ECO:0000313" key="6">
    <source>
        <dbReference type="Proteomes" id="UP000293764"/>
    </source>
</evidence>
<dbReference type="GO" id="GO:0008725">
    <property type="term" value="F:DNA-3-methyladenine glycosylase activity"/>
    <property type="evidence" value="ECO:0007669"/>
    <property type="project" value="TreeGrafter"/>
</dbReference>
<protein>
    <recommendedName>
        <fullName evidence="2">DNA-3-methyladenine glycosylase II</fullName>
        <ecNumber evidence="2">3.2.2.21</ecNumber>
    </recommendedName>
</protein>
<dbReference type="InterPro" id="IPR051912">
    <property type="entry name" value="Alkylbase_DNA_Glycosylase/TA"/>
</dbReference>
<dbReference type="GO" id="GO:0032131">
    <property type="term" value="F:alkylated DNA binding"/>
    <property type="evidence" value="ECO:0007669"/>
    <property type="project" value="TreeGrafter"/>
</dbReference>
<dbReference type="InterPro" id="IPR011257">
    <property type="entry name" value="DNA_glycosylase"/>
</dbReference>
<dbReference type="RefSeq" id="WP_130103476.1">
    <property type="nucleotide sequence ID" value="NZ_SDWW01000039.1"/>
</dbReference>
<comment type="catalytic activity">
    <reaction evidence="1">
        <text>Hydrolysis of alkylated DNA, releasing 3-methyladenine, 3-methylguanine, 7-methylguanine and 7-methyladenine.</text>
        <dbReference type="EC" id="3.2.2.21"/>
    </reaction>
</comment>
<dbReference type="PANTHER" id="PTHR43003">
    <property type="entry name" value="DNA-3-METHYLADENINE GLYCOSYLASE"/>
    <property type="match status" value="1"/>
</dbReference>
<dbReference type="GO" id="GO:0006307">
    <property type="term" value="P:DNA alkylation repair"/>
    <property type="evidence" value="ECO:0007669"/>
    <property type="project" value="TreeGrafter"/>
</dbReference>
<dbReference type="GO" id="GO:0005737">
    <property type="term" value="C:cytoplasm"/>
    <property type="evidence" value="ECO:0007669"/>
    <property type="project" value="TreeGrafter"/>
</dbReference>
<dbReference type="PANTHER" id="PTHR43003:SF6">
    <property type="entry name" value="DNA GLYCOSYLASE"/>
    <property type="match status" value="1"/>
</dbReference>
<dbReference type="GO" id="GO:0032993">
    <property type="term" value="C:protein-DNA complex"/>
    <property type="evidence" value="ECO:0007669"/>
    <property type="project" value="TreeGrafter"/>
</dbReference>
<dbReference type="GO" id="GO:0006285">
    <property type="term" value="P:base-excision repair, AP site formation"/>
    <property type="evidence" value="ECO:0007669"/>
    <property type="project" value="TreeGrafter"/>
</dbReference>
<proteinExistence type="predicted"/>
<evidence type="ECO:0000256" key="1">
    <source>
        <dbReference type="ARBA" id="ARBA00000086"/>
    </source>
</evidence>
<evidence type="ECO:0000313" key="5">
    <source>
        <dbReference type="EMBL" id="RYV50220.1"/>
    </source>
</evidence>
<keyword evidence="3" id="KW-0227">DNA damage</keyword>
<keyword evidence="6" id="KW-1185">Reference proteome</keyword>
<keyword evidence="4" id="KW-0234">DNA repair</keyword>
<name>A0A4Q5MX80_9MICO</name>
<dbReference type="InterPro" id="IPR003265">
    <property type="entry name" value="HhH-GPD_domain"/>
</dbReference>
<gene>
    <name evidence="5" type="ORF">EUA98_14890</name>
</gene>
<comment type="caution">
    <text evidence="5">The sequence shown here is derived from an EMBL/GenBank/DDBJ whole genome shotgun (WGS) entry which is preliminary data.</text>
</comment>
<dbReference type="CDD" id="cd00056">
    <property type="entry name" value="ENDO3c"/>
    <property type="match status" value="1"/>
</dbReference>
<dbReference type="SUPFAM" id="SSF48150">
    <property type="entry name" value="DNA-glycosylase"/>
    <property type="match status" value="1"/>
</dbReference>
<evidence type="ECO:0000256" key="2">
    <source>
        <dbReference type="ARBA" id="ARBA00012000"/>
    </source>
</evidence>
<dbReference type="AlphaFoldDB" id="A0A4Q5MX80"/>
<dbReference type="Gene3D" id="1.10.340.30">
    <property type="entry name" value="Hypothetical protein, domain 2"/>
    <property type="match status" value="1"/>
</dbReference>
<dbReference type="EMBL" id="SDWW01000039">
    <property type="protein sequence ID" value="RYV50220.1"/>
    <property type="molecule type" value="Genomic_DNA"/>
</dbReference>